<organism evidence="11 12">
    <name type="scientific">Phytophthora kernoviae</name>
    <dbReference type="NCBI Taxonomy" id="325452"/>
    <lineage>
        <taxon>Eukaryota</taxon>
        <taxon>Sar</taxon>
        <taxon>Stramenopiles</taxon>
        <taxon>Oomycota</taxon>
        <taxon>Peronosporomycetes</taxon>
        <taxon>Peronosporales</taxon>
        <taxon>Peronosporaceae</taxon>
        <taxon>Phytophthora</taxon>
    </lineage>
</organism>
<evidence type="ECO:0000313" key="10">
    <source>
        <dbReference type="EMBL" id="RLN49843.1"/>
    </source>
</evidence>
<dbReference type="PANTHER" id="PTHR21230:SF1">
    <property type="entry name" value="GOLGI SNAP RECEPTOR COMPLEX MEMBER 2"/>
    <property type="match status" value="1"/>
</dbReference>
<dbReference type="GO" id="GO:0005484">
    <property type="term" value="F:SNAP receptor activity"/>
    <property type="evidence" value="ECO:0007669"/>
    <property type="project" value="InterPro"/>
</dbReference>
<dbReference type="PANTHER" id="PTHR21230">
    <property type="entry name" value="VESICLE TRANSPORT V-SNARE PROTEIN VTI1-RELATED"/>
    <property type="match status" value="1"/>
</dbReference>
<evidence type="ECO:0000256" key="9">
    <source>
        <dbReference type="SAM" id="Phobius"/>
    </source>
</evidence>
<accession>A0A3F2RM14</accession>
<evidence type="ECO:0000256" key="5">
    <source>
        <dbReference type="ARBA" id="ARBA00022989"/>
    </source>
</evidence>
<evidence type="ECO:0000256" key="8">
    <source>
        <dbReference type="PIRNR" id="PIRNR028865"/>
    </source>
</evidence>
<dbReference type="EMBL" id="MBAD02002085">
    <property type="protein sequence ID" value="RLN49843.1"/>
    <property type="molecule type" value="Genomic_DNA"/>
</dbReference>
<evidence type="ECO:0000256" key="3">
    <source>
        <dbReference type="ARBA" id="ARBA00022692"/>
    </source>
</evidence>
<keyword evidence="4 8" id="KW-0653">Protein transport</keyword>
<evidence type="ECO:0000256" key="1">
    <source>
        <dbReference type="ARBA" id="ARBA00004409"/>
    </source>
</evidence>
<keyword evidence="3 9" id="KW-0812">Transmembrane</keyword>
<dbReference type="GO" id="GO:0000149">
    <property type="term" value="F:SNARE binding"/>
    <property type="evidence" value="ECO:0007669"/>
    <property type="project" value="TreeGrafter"/>
</dbReference>
<dbReference type="EMBL" id="MBDO02000196">
    <property type="protein sequence ID" value="RLN60274.1"/>
    <property type="molecule type" value="Genomic_DNA"/>
</dbReference>
<dbReference type="Pfam" id="PF12352">
    <property type="entry name" value="V-SNARE_C"/>
    <property type="match status" value="1"/>
</dbReference>
<keyword evidence="5 9" id="KW-1133">Transmembrane helix</keyword>
<dbReference type="CDD" id="cd15863">
    <property type="entry name" value="SNARE_GS27"/>
    <property type="match status" value="1"/>
</dbReference>
<dbReference type="GO" id="GO:0031902">
    <property type="term" value="C:late endosome membrane"/>
    <property type="evidence" value="ECO:0007669"/>
    <property type="project" value="TreeGrafter"/>
</dbReference>
<evidence type="ECO:0008006" key="14">
    <source>
        <dbReference type="Google" id="ProtNLM"/>
    </source>
</evidence>
<reference evidence="12 13" key="1">
    <citation type="submission" date="2018-07" db="EMBL/GenBank/DDBJ databases">
        <title>Genome sequencing of oomycete isolates from Chile give support for New Zealand origin for Phytophthora kernoviae and make available the first Nothophytophthora sp. genome.</title>
        <authorList>
            <person name="Studholme D.J."/>
            <person name="Sanfuentes E."/>
            <person name="Panda P."/>
            <person name="Hill R."/>
            <person name="Sambles C."/>
            <person name="Grant M."/>
            <person name="Williams N.M."/>
            <person name="Mcdougal R.L."/>
        </authorList>
    </citation>
    <scope>NUCLEOTIDE SEQUENCE [LARGE SCALE GENOMIC DNA]</scope>
    <source>
        <strain evidence="11">Chile6</strain>
        <strain evidence="10">Chile7</strain>
    </source>
</reference>
<evidence type="ECO:0000256" key="6">
    <source>
        <dbReference type="ARBA" id="ARBA00023034"/>
    </source>
</evidence>
<comment type="subcellular location">
    <subcellularLocation>
        <location evidence="1">Golgi apparatus membrane</location>
        <topology evidence="1">Single-pass type IV membrane protein</topology>
    </subcellularLocation>
</comment>
<evidence type="ECO:0000313" key="11">
    <source>
        <dbReference type="EMBL" id="RLN60274.1"/>
    </source>
</evidence>
<sequence>MQRPPGSHDRQLSLDSLYPQARKLQFELKMQMSYLDSGRTGGRTDSELQAEARGNLSLLEQLLWQLDSLVQTNTKPAERDTWTKKLQQLRSETHTLGSTLEQHIYSANRRAVEARERETLMSRRNGAFDSGNGAMYAAQESESLQRSSQMVSDLTSLSQSILGDLGEQRNRMKNVRTKLLDIANRLGLSSSLLRVIERRDTVDFWIVIGGMIFTLLFLYVCYAYATQS</sequence>
<keyword evidence="7 8" id="KW-0472">Membrane</keyword>
<name>A0A3F2RM14_9STRA</name>
<dbReference type="Gene3D" id="1.20.5.110">
    <property type="match status" value="1"/>
</dbReference>
<dbReference type="SUPFAM" id="SSF58038">
    <property type="entry name" value="SNARE fusion complex"/>
    <property type="match status" value="1"/>
</dbReference>
<dbReference type="GO" id="GO:0000139">
    <property type="term" value="C:Golgi membrane"/>
    <property type="evidence" value="ECO:0007669"/>
    <property type="project" value="UniProtKB-SubCell"/>
</dbReference>
<gene>
    <name evidence="10" type="ORF">BBJ29_004580</name>
    <name evidence="11" type="ORF">BBP00_00006086</name>
</gene>
<dbReference type="Proteomes" id="UP000284657">
    <property type="component" value="Unassembled WGS sequence"/>
</dbReference>
<feature type="transmembrane region" description="Helical" evidence="9">
    <location>
        <begin position="204"/>
        <end position="225"/>
    </location>
</feature>
<keyword evidence="6" id="KW-0333">Golgi apparatus</keyword>
<dbReference type="GO" id="GO:0031201">
    <property type="term" value="C:SNARE complex"/>
    <property type="evidence" value="ECO:0007669"/>
    <property type="project" value="TreeGrafter"/>
</dbReference>
<dbReference type="GO" id="GO:0005789">
    <property type="term" value="C:endoplasmic reticulum membrane"/>
    <property type="evidence" value="ECO:0007669"/>
    <property type="project" value="TreeGrafter"/>
</dbReference>
<evidence type="ECO:0000256" key="2">
    <source>
        <dbReference type="ARBA" id="ARBA00022448"/>
    </source>
</evidence>
<evidence type="ECO:0000256" key="4">
    <source>
        <dbReference type="ARBA" id="ARBA00022927"/>
    </source>
</evidence>
<keyword evidence="2 8" id="KW-0813">Transport</keyword>
<dbReference type="PIRSF" id="PIRSF028865">
    <property type="entry name" value="Membrin-2"/>
    <property type="match status" value="1"/>
</dbReference>
<dbReference type="GO" id="GO:0006906">
    <property type="term" value="P:vesicle fusion"/>
    <property type="evidence" value="ECO:0007669"/>
    <property type="project" value="TreeGrafter"/>
</dbReference>
<dbReference type="InterPro" id="IPR027027">
    <property type="entry name" value="GOSR2/Membrin/Bos1"/>
</dbReference>
<protein>
    <recommendedName>
        <fullName evidence="14">t-SNARE coiled-coil homology domain-containing protein</fullName>
    </recommendedName>
</protein>
<dbReference type="Proteomes" id="UP000277300">
    <property type="component" value="Unassembled WGS sequence"/>
</dbReference>
<evidence type="ECO:0000313" key="13">
    <source>
        <dbReference type="Proteomes" id="UP000284657"/>
    </source>
</evidence>
<evidence type="ECO:0000313" key="12">
    <source>
        <dbReference type="Proteomes" id="UP000277300"/>
    </source>
</evidence>
<proteinExistence type="predicted"/>
<comment type="caution">
    <text evidence="11">The sequence shown here is derived from an EMBL/GenBank/DDBJ whole genome shotgun (WGS) entry which is preliminary data.</text>
</comment>
<dbReference type="GO" id="GO:0015031">
    <property type="term" value="P:protein transport"/>
    <property type="evidence" value="ECO:0007669"/>
    <property type="project" value="UniProtKB-KW"/>
</dbReference>
<dbReference type="OrthoDB" id="158360at2759"/>
<evidence type="ECO:0000256" key="7">
    <source>
        <dbReference type="ARBA" id="ARBA00023136"/>
    </source>
</evidence>
<dbReference type="GO" id="GO:0012507">
    <property type="term" value="C:ER to Golgi transport vesicle membrane"/>
    <property type="evidence" value="ECO:0007669"/>
    <property type="project" value="TreeGrafter"/>
</dbReference>
<dbReference type="AlphaFoldDB" id="A0A3F2RM14"/>